<dbReference type="Proteomes" id="UP000027920">
    <property type="component" value="Unassembled WGS sequence"/>
</dbReference>
<feature type="region of interest" description="Disordered" evidence="18">
    <location>
        <begin position="408"/>
        <end position="430"/>
    </location>
</feature>
<reference evidence="21 22" key="1">
    <citation type="submission" date="2013-03" db="EMBL/GenBank/DDBJ databases">
        <title>The Genome Sequence of Exophiala aquamarina CBS 119918.</title>
        <authorList>
            <consortium name="The Broad Institute Genomics Platform"/>
            <person name="Cuomo C."/>
            <person name="de Hoog S."/>
            <person name="Gorbushina A."/>
            <person name="Walker B."/>
            <person name="Young S.K."/>
            <person name="Zeng Q."/>
            <person name="Gargeya S."/>
            <person name="Fitzgerald M."/>
            <person name="Haas B."/>
            <person name="Abouelleil A."/>
            <person name="Allen A.W."/>
            <person name="Alvarado L."/>
            <person name="Arachchi H.M."/>
            <person name="Berlin A.M."/>
            <person name="Chapman S.B."/>
            <person name="Gainer-Dewar J."/>
            <person name="Goldberg J."/>
            <person name="Griggs A."/>
            <person name="Gujja S."/>
            <person name="Hansen M."/>
            <person name="Howarth C."/>
            <person name="Imamovic A."/>
            <person name="Ireland A."/>
            <person name="Larimer J."/>
            <person name="McCowan C."/>
            <person name="Murphy C."/>
            <person name="Pearson M."/>
            <person name="Poon T.W."/>
            <person name="Priest M."/>
            <person name="Roberts A."/>
            <person name="Saif S."/>
            <person name="Shea T."/>
            <person name="Sisk P."/>
            <person name="Sykes S."/>
            <person name="Wortman J."/>
            <person name="Nusbaum C."/>
            <person name="Birren B."/>
        </authorList>
    </citation>
    <scope>NUCLEOTIDE SEQUENCE [LARGE SCALE GENOMIC DNA]</scope>
    <source>
        <strain evidence="21 22">CBS 119918</strain>
    </source>
</reference>
<dbReference type="FunFam" id="3.90.199.10:FF:000002">
    <property type="entry name" value="DNA topoisomerase 2"/>
    <property type="match status" value="1"/>
</dbReference>
<dbReference type="EC" id="5.6.2.2" evidence="5 16"/>
<dbReference type="PRINTS" id="PR01158">
    <property type="entry name" value="TOPISMRASEII"/>
</dbReference>
<comment type="cofactor">
    <cofactor evidence="2">
        <name>Ca(2+)</name>
        <dbReference type="ChEBI" id="CHEBI:29108"/>
    </cofactor>
</comment>
<dbReference type="InterPro" id="IPR036890">
    <property type="entry name" value="HATPase_C_sf"/>
</dbReference>
<evidence type="ECO:0000256" key="13">
    <source>
        <dbReference type="ARBA" id="ARBA00023235"/>
    </source>
</evidence>
<dbReference type="GO" id="GO:0005634">
    <property type="term" value="C:nucleus"/>
    <property type="evidence" value="ECO:0007669"/>
    <property type="project" value="EnsemblFungi"/>
</dbReference>
<feature type="active site" description="O-(5'-phospho-DNA)-tyrosine intermediate" evidence="15">
    <location>
        <position position="779"/>
    </location>
</feature>
<accession>A0A072NXJ0</accession>
<dbReference type="SMART" id="SM00434">
    <property type="entry name" value="TOP4c"/>
    <property type="match status" value="1"/>
</dbReference>
<dbReference type="HOGENOM" id="CLU_001935_1_1_1"/>
<feature type="compositionally biased region" description="Basic and acidic residues" evidence="18">
    <location>
        <begin position="1481"/>
        <end position="1491"/>
    </location>
</feature>
<evidence type="ECO:0000256" key="2">
    <source>
        <dbReference type="ARBA" id="ARBA00001913"/>
    </source>
</evidence>
<protein>
    <recommendedName>
        <fullName evidence="6 16">DNA topoisomerase 2</fullName>
        <ecNumber evidence="5 16">5.6.2.2</ecNumber>
    </recommendedName>
</protein>
<dbReference type="STRING" id="1182545.A0A072NXJ0"/>
<dbReference type="FunFam" id="3.40.50.670:FF:000001">
    <property type="entry name" value="DNA topoisomerase 2"/>
    <property type="match status" value="2"/>
</dbReference>
<dbReference type="GO" id="GO:0007076">
    <property type="term" value="P:mitotic chromosome condensation"/>
    <property type="evidence" value="ECO:0007669"/>
    <property type="project" value="EnsemblFungi"/>
</dbReference>
<dbReference type="CDD" id="cd03365">
    <property type="entry name" value="TOPRIM_TopoIIA"/>
    <property type="match status" value="1"/>
</dbReference>
<dbReference type="GO" id="GO:0003677">
    <property type="term" value="F:DNA binding"/>
    <property type="evidence" value="ECO:0007669"/>
    <property type="project" value="UniProtKB-UniRule"/>
</dbReference>
<dbReference type="InterPro" id="IPR013760">
    <property type="entry name" value="Topo_IIA-like_dom_sf"/>
</dbReference>
<evidence type="ECO:0000256" key="8">
    <source>
        <dbReference type="ARBA" id="ARBA00022741"/>
    </source>
</evidence>
<dbReference type="GeneID" id="25286414"/>
<dbReference type="Pfam" id="PF02518">
    <property type="entry name" value="HATPase_c"/>
    <property type="match status" value="1"/>
</dbReference>
<feature type="compositionally biased region" description="Basic residues" evidence="18">
    <location>
        <begin position="1418"/>
        <end position="1431"/>
    </location>
</feature>
<feature type="compositionally biased region" description="Basic and acidic residues" evidence="18">
    <location>
        <begin position="1509"/>
        <end position="1518"/>
    </location>
</feature>
<evidence type="ECO:0000256" key="1">
    <source>
        <dbReference type="ARBA" id="ARBA00000185"/>
    </source>
</evidence>
<dbReference type="EMBL" id="AMGV01000018">
    <property type="protein sequence ID" value="KEF52276.1"/>
    <property type="molecule type" value="Genomic_DNA"/>
</dbReference>
<comment type="function">
    <text evidence="14 16">Control of topological states of DNA by transient breakage and subsequent rejoining of DNA strands. Topoisomerase II makes double-strand breaks.</text>
</comment>
<dbReference type="GO" id="GO:0006265">
    <property type="term" value="P:DNA topological change"/>
    <property type="evidence" value="ECO:0007669"/>
    <property type="project" value="UniProtKB-UniRule"/>
</dbReference>
<sequence>MAEKPKKRVSELYQKLTQLEHIIKRPDTYIGSVERTEKQLWVYNTEKECMEYREVSFVPGIFKIFDEILVNAADNKQNDKNMDELKVTIDREKGEISVWNNGRGIPIEIHSKEKIYIPEMIFGHLLTGSNYDDDQAKITGGRNGYGAKLCNIFSTEFTVETADARQKKKYKQIWTKNMSEMGKAKITDHKGDDYTKITFSPDFAKFGMTGIDDDLEALFKRRVYDLAGTCKGVAVKLNGSRVPARNFKKYIEMYTKAIKKERGEEAANDTSEIITESTDPHWEIGFTVSDGSFQQVSFVNSIATTSGGTHVNYIADQIVTRLMDIVKKRNKGGATLKPNQIRNHIFLFVNALVVNPAFTSQTKEQLTTKSSQFGSKCQVSEEFMKKIAKTEVINNILHFAQQKADQILKKSDGSKRSRMNNPKLTDANKAGTREGHKCTLILTEGDSAKGLAMAGRSVVGPDLFGVFPLRGKLLNVRDASVDQISKNAEIQNIKNFLGLQHKKVYTDTHGLRYGSLMIMTDQDHDGSHIKGLLINFLQVQFPSLLKIPHFLVEFITPIVKVWKGDPKNPSQSRSFYTMPEYEAWKEAHKGDKSWDHKYYKGLGTSTAEDAQQYFNDIDKHHKEFEVMKDDEPALIELAFSKKKADERKEWLRQFKPGTYLDHTSKEISYTDFVNRELILFSMADNIRSIPSVIDGLKPGQRKVMYGCFKRNIKKDMKVAELAALVSGLTAYHHGDVSLQQTIVGLAQTFVGSNNVNLLEPSGQFGTRNQGGNDSASSRYIFTRLSGFARKLFNPADEPLLKSQTDDDKVIEPEIYAPVVPLILINGADGIGTGWSSSIPNYNPMDIVDNLKRRMKGEEWTPMVPWFRGFKGEVKATAPDRFQFSGIIHQTGDTEVEITELPIRTWTQDFKDKLEEIIKAEKVPSFIKDYKDYNTHDSVHFVIQMDEKHMKNAVDEGLVEKFKLTKSVATSNLVAFDPQGRITKYANVEAILDEFYSYRLQLYAKRKEWLLQDMHRVLRRLSNQARFIQMIIDNKLIISKKKKGVLIAELQKLGFDPFPKTADAAKQGEIEPVVDDDDSEDSSVDANSYDYLLGMALWSLTQERVEKLQRQIGEKEEEIDILMKRSKEELWTADLDAFIDEWKFQLEDEQNRKRNIRKGRRVSKKFATAANSKAAVKKRKGLGDALDDSEFEEFAPKAKKRAPAPKPIQKAITTYTAPKTNALKSAMDQRKLYTDGPGDSAAEDSELPMKDSVDLSDEAPKPAAREGRGKKTAKYTIDSDSESDLDHYSDDSEDAPNKSAGLESADLSDLDEVISKPKPRAAASRKKSPLDDDLDSDFDQPSEAPEDAPKVNGTSNASGTSDEDEVIPKPKSRAARPVAKKPVKVLDLEDEDGTGLPPKTNSKLVPSDESHFDEVMPKPKSRAARPATKKPTKVTESESEDEFKTSSKPIAADESDFDDVVPKPKARVTKPVAKKAVKAPKAKNDSGDEVAPKAKGKKVKAAEPSDNDEPIAKPKDRAPRANVKKVPTYTLESDSDNGDDLLADLGDMVKGLPTKTALKDTQPKEKKPPAKKPVAAAKKLEQSPIAKAYAKRLAKKKAVDSDDDMDMTF</sequence>
<keyword evidence="12 15" id="KW-0238">DNA-binding</keyword>
<dbReference type="Pfam" id="PF00204">
    <property type="entry name" value="DNA_gyraseB"/>
    <property type="match status" value="1"/>
</dbReference>
<dbReference type="PROSITE" id="PS52040">
    <property type="entry name" value="TOPO_IIA"/>
    <property type="match status" value="1"/>
</dbReference>
<dbReference type="PANTHER" id="PTHR10169">
    <property type="entry name" value="DNA TOPOISOMERASE/GYRASE"/>
    <property type="match status" value="1"/>
</dbReference>
<dbReference type="Gene3D" id="3.30.230.10">
    <property type="match status" value="1"/>
</dbReference>
<keyword evidence="9 16" id="KW-0067">ATP-binding</keyword>
<comment type="cofactor">
    <cofactor evidence="3">
        <name>Mg(2+)</name>
        <dbReference type="ChEBI" id="CHEBI:18420"/>
    </cofactor>
</comment>
<dbReference type="GO" id="GO:0003918">
    <property type="term" value="F:DNA topoisomerase type II (double strand cut, ATP-hydrolyzing) activity"/>
    <property type="evidence" value="ECO:0007669"/>
    <property type="project" value="UniProtKB-UniRule"/>
</dbReference>
<comment type="subunit">
    <text evidence="16">Homodimer.</text>
</comment>
<evidence type="ECO:0000256" key="9">
    <source>
        <dbReference type="ARBA" id="ARBA00022840"/>
    </source>
</evidence>
<dbReference type="Pfam" id="PF00521">
    <property type="entry name" value="DNA_topoisoIV"/>
    <property type="match status" value="1"/>
</dbReference>
<dbReference type="PANTHER" id="PTHR10169:SF38">
    <property type="entry name" value="DNA TOPOISOMERASE 2"/>
    <property type="match status" value="1"/>
</dbReference>
<comment type="similarity">
    <text evidence="4 16">Belongs to the type II topoisomerase family.</text>
</comment>
<evidence type="ECO:0000256" key="3">
    <source>
        <dbReference type="ARBA" id="ARBA00001946"/>
    </source>
</evidence>
<dbReference type="OrthoDB" id="276498at2759"/>
<dbReference type="Gene3D" id="3.90.199.10">
    <property type="entry name" value="Topoisomerase II, domain 5"/>
    <property type="match status" value="1"/>
</dbReference>
<dbReference type="InterPro" id="IPR018522">
    <property type="entry name" value="TopoIIA_CS"/>
</dbReference>
<dbReference type="FunFam" id="3.30.230.10:FF:000008">
    <property type="entry name" value="DNA topoisomerase 2"/>
    <property type="match status" value="1"/>
</dbReference>
<dbReference type="GO" id="GO:0000712">
    <property type="term" value="P:resolution of meiotic recombination intermediates"/>
    <property type="evidence" value="ECO:0007669"/>
    <property type="project" value="EnsemblFungi"/>
</dbReference>
<dbReference type="GO" id="GO:0006325">
    <property type="term" value="P:chromatin organization"/>
    <property type="evidence" value="ECO:0007669"/>
    <property type="project" value="EnsemblFungi"/>
</dbReference>
<evidence type="ECO:0000256" key="12">
    <source>
        <dbReference type="ARBA" id="ARBA00023125"/>
    </source>
</evidence>
<dbReference type="SUPFAM" id="SSF55874">
    <property type="entry name" value="ATPase domain of HSP90 chaperone/DNA topoisomerase II/histidine kinase"/>
    <property type="match status" value="1"/>
</dbReference>
<evidence type="ECO:0000256" key="17">
    <source>
        <dbReference type="SAM" id="Coils"/>
    </source>
</evidence>
<keyword evidence="8 16" id="KW-0547">Nucleotide-binding</keyword>
<dbReference type="InterPro" id="IPR013757">
    <property type="entry name" value="Topo_IIA_A_a_sf"/>
</dbReference>
<dbReference type="SUPFAM" id="SSF54211">
    <property type="entry name" value="Ribosomal protein S5 domain 2-like"/>
    <property type="match status" value="1"/>
</dbReference>
<feature type="compositionally biased region" description="Basic and acidic residues" evidence="18">
    <location>
        <begin position="1405"/>
        <end position="1416"/>
    </location>
</feature>
<dbReference type="InterPro" id="IPR031660">
    <property type="entry name" value="TOPRIM_C"/>
</dbReference>
<keyword evidence="10" id="KW-0460">Magnesium</keyword>
<dbReference type="SMART" id="SM00433">
    <property type="entry name" value="TOP2c"/>
    <property type="match status" value="1"/>
</dbReference>
<evidence type="ECO:0000256" key="6">
    <source>
        <dbReference type="ARBA" id="ARBA00019635"/>
    </source>
</evidence>
<evidence type="ECO:0000256" key="4">
    <source>
        <dbReference type="ARBA" id="ARBA00011080"/>
    </source>
</evidence>
<feature type="compositionally biased region" description="Acidic residues" evidence="18">
    <location>
        <begin position="1330"/>
        <end position="1345"/>
    </location>
</feature>
<dbReference type="GO" id="GO:0046872">
    <property type="term" value="F:metal ion binding"/>
    <property type="evidence" value="ECO:0007669"/>
    <property type="project" value="UniProtKB-KW"/>
</dbReference>
<proteinExistence type="inferred from homology"/>
<feature type="compositionally biased region" description="Basic and acidic residues" evidence="18">
    <location>
        <begin position="1556"/>
        <end position="1567"/>
    </location>
</feature>
<gene>
    <name evidence="21" type="ORF">A1O9_11516</name>
</gene>
<dbReference type="SMART" id="SM00387">
    <property type="entry name" value="HATPase_c"/>
    <property type="match status" value="1"/>
</dbReference>
<dbReference type="FunFam" id="3.30.565.10:FF:000004">
    <property type="entry name" value="DNA topoisomerase 2"/>
    <property type="match status" value="1"/>
</dbReference>
<dbReference type="FunFam" id="3.30.1360.40:FF:000003">
    <property type="entry name" value="DNA topoisomerase 2"/>
    <property type="match status" value="1"/>
</dbReference>
<keyword evidence="22" id="KW-1185">Reference proteome</keyword>
<evidence type="ECO:0000259" key="20">
    <source>
        <dbReference type="PROSITE" id="PS52040"/>
    </source>
</evidence>
<feature type="domain" description="Toprim" evidence="19">
    <location>
        <begin position="438"/>
        <end position="552"/>
    </location>
</feature>
<evidence type="ECO:0000256" key="11">
    <source>
        <dbReference type="ARBA" id="ARBA00023029"/>
    </source>
</evidence>
<feature type="compositionally biased region" description="Basic residues" evidence="18">
    <location>
        <begin position="1369"/>
        <end position="1382"/>
    </location>
</feature>
<dbReference type="PROSITE" id="PS00177">
    <property type="entry name" value="TOPOISOMERASE_II"/>
    <property type="match status" value="1"/>
</dbReference>
<feature type="domain" description="Topo IIA-type catalytic" evidence="20">
    <location>
        <begin position="689"/>
        <end position="1134"/>
    </location>
</feature>
<comment type="catalytic activity">
    <reaction evidence="1 15 16">
        <text>ATP-dependent breakage, passage and rejoining of double-stranded DNA.</text>
        <dbReference type="EC" id="5.6.2.2"/>
    </reaction>
</comment>
<keyword evidence="7" id="KW-0479">Metal-binding</keyword>
<dbReference type="CDD" id="cd16930">
    <property type="entry name" value="HATPase_TopII-like"/>
    <property type="match status" value="1"/>
</dbReference>
<dbReference type="GO" id="GO:0000791">
    <property type="term" value="C:euchromatin"/>
    <property type="evidence" value="ECO:0007669"/>
    <property type="project" value="EnsemblFungi"/>
</dbReference>
<dbReference type="InterPro" id="IPR001154">
    <property type="entry name" value="TopoII_euk"/>
</dbReference>
<evidence type="ECO:0000256" key="7">
    <source>
        <dbReference type="ARBA" id="ARBA00022723"/>
    </source>
</evidence>
<dbReference type="Pfam" id="PF01751">
    <property type="entry name" value="Toprim"/>
    <property type="match status" value="1"/>
</dbReference>
<dbReference type="Gene3D" id="3.30.1490.30">
    <property type="match status" value="1"/>
</dbReference>
<feature type="region of interest" description="Disordered" evidence="18">
    <location>
        <begin position="1194"/>
        <end position="1578"/>
    </location>
</feature>
<organism evidence="21 22">
    <name type="scientific">Exophiala aquamarina CBS 119918</name>
    <dbReference type="NCBI Taxonomy" id="1182545"/>
    <lineage>
        <taxon>Eukaryota</taxon>
        <taxon>Fungi</taxon>
        <taxon>Dikarya</taxon>
        <taxon>Ascomycota</taxon>
        <taxon>Pezizomycotina</taxon>
        <taxon>Eurotiomycetes</taxon>
        <taxon>Chaetothyriomycetidae</taxon>
        <taxon>Chaetothyriales</taxon>
        <taxon>Herpotrichiellaceae</taxon>
        <taxon>Exophiala</taxon>
    </lineage>
</organism>
<dbReference type="SUPFAM" id="SSF56719">
    <property type="entry name" value="Type II DNA topoisomerase"/>
    <property type="match status" value="1"/>
</dbReference>
<dbReference type="Gene3D" id="3.40.50.670">
    <property type="match status" value="1"/>
</dbReference>
<evidence type="ECO:0000256" key="16">
    <source>
        <dbReference type="RuleBase" id="RU362094"/>
    </source>
</evidence>
<evidence type="ECO:0000256" key="14">
    <source>
        <dbReference type="ARBA" id="ARBA00053943"/>
    </source>
</evidence>
<evidence type="ECO:0000313" key="21">
    <source>
        <dbReference type="EMBL" id="KEF52276.1"/>
    </source>
</evidence>
<feature type="compositionally biased region" description="Polar residues" evidence="18">
    <location>
        <begin position="1210"/>
        <end position="1222"/>
    </location>
</feature>
<dbReference type="GO" id="GO:0005524">
    <property type="term" value="F:ATP binding"/>
    <property type="evidence" value="ECO:0007669"/>
    <property type="project" value="UniProtKB-UniRule"/>
</dbReference>
<feature type="compositionally biased region" description="Basic residues" evidence="18">
    <location>
        <begin position="1463"/>
        <end position="1480"/>
    </location>
</feature>
<dbReference type="InterPro" id="IPR050634">
    <property type="entry name" value="DNA_Topoisomerase_II"/>
</dbReference>
<dbReference type="Gene3D" id="3.30.565.10">
    <property type="entry name" value="Histidine kinase-like ATPase, C-terminal domain"/>
    <property type="match status" value="1"/>
</dbReference>
<dbReference type="PRINTS" id="PR00418">
    <property type="entry name" value="TPI2FAMILY"/>
</dbReference>
<dbReference type="CDD" id="cd00187">
    <property type="entry name" value="TOP4c"/>
    <property type="match status" value="1"/>
</dbReference>
<dbReference type="InterPro" id="IPR003594">
    <property type="entry name" value="HATPase_dom"/>
</dbReference>
<feature type="compositionally biased region" description="Basic and acidic residues" evidence="18">
    <location>
        <begin position="1246"/>
        <end position="1268"/>
    </location>
</feature>
<dbReference type="InterPro" id="IPR013759">
    <property type="entry name" value="Topo_IIA_B_C"/>
</dbReference>
<dbReference type="Gene3D" id="1.10.268.10">
    <property type="entry name" value="Topoisomerase, domain 3"/>
    <property type="match status" value="1"/>
</dbReference>
<dbReference type="InterPro" id="IPR014721">
    <property type="entry name" value="Ribsml_uS5_D2-typ_fold_subgr"/>
</dbReference>
<dbReference type="VEuPathDB" id="FungiDB:A1O9_11516"/>
<evidence type="ECO:0000256" key="5">
    <source>
        <dbReference type="ARBA" id="ARBA00012895"/>
    </source>
</evidence>
<feature type="compositionally biased region" description="Acidic residues" evidence="18">
    <location>
        <begin position="1532"/>
        <end position="1541"/>
    </location>
</feature>
<keyword evidence="17" id="KW-0175">Coiled coil</keyword>
<dbReference type="InterPro" id="IPR013506">
    <property type="entry name" value="Topo_IIA_bsu_dom2"/>
</dbReference>
<keyword evidence="13 15" id="KW-0413">Isomerase</keyword>
<dbReference type="RefSeq" id="XP_013254866.1">
    <property type="nucleotide sequence ID" value="XM_013399412.1"/>
</dbReference>
<dbReference type="Gene3D" id="3.30.1360.40">
    <property type="match status" value="1"/>
</dbReference>
<keyword evidence="11 15" id="KW-0799">Topoisomerase</keyword>
<dbReference type="PROSITE" id="PS50880">
    <property type="entry name" value="TOPRIM"/>
    <property type="match status" value="1"/>
</dbReference>
<dbReference type="InterPro" id="IPR002205">
    <property type="entry name" value="Topo_IIA_dom_A"/>
</dbReference>
<dbReference type="CDD" id="cd03481">
    <property type="entry name" value="TopoIIA_Trans_ScTopoIIA"/>
    <property type="match status" value="1"/>
</dbReference>
<evidence type="ECO:0000259" key="19">
    <source>
        <dbReference type="PROSITE" id="PS50880"/>
    </source>
</evidence>
<dbReference type="InterPro" id="IPR006171">
    <property type="entry name" value="TOPRIM_dom"/>
</dbReference>
<dbReference type="InterPro" id="IPR020568">
    <property type="entry name" value="Ribosomal_Su5_D2-typ_SF"/>
</dbReference>
<comment type="caution">
    <text evidence="21">The sequence shown here is derived from an EMBL/GenBank/DDBJ whole genome shotgun (WGS) entry which is preliminary data.</text>
</comment>
<dbReference type="InterPro" id="IPR034157">
    <property type="entry name" value="TOPRIM_TopoII"/>
</dbReference>
<dbReference type="InterPro" id="IPR013758">
    <property type="entry name" value="Topo_IIA_A/C_ab"/>
</dbReference>
<dbReference type="GO" id="GO:0034506">
    <property type="term" value="C:chromosome, centromeric core domain"/>
    <property type="evidence" value="ECO:0007669"/>
    <property type="project" value="EnsemblFungi"/>
</dbReference>
<dbReference type="FunFam" id="3.30.1490.30:FF:000001">
    <property type="entry name" value="DNA topoisomerase 2"/>
    <property type="match status" value="1"/>
</dbReference>
<evidence type="ECO:0000256" key="10">
    <source>
        <dbReference type="ARBA" id="ARBA00022842"/>
    </source>
</evidence>
<feature type="coiled-coil region" evidence="17">
    <location>
        <begin position="1097"/>
        <end position="1124"/>
    </location>
</feature>
<dbReference type="InterPro" id="IPR001241">
    <property type="entry name" value="Topo_IIA"/>
</dbReference>
<feature type="compositionally biased region" description="Basic residues" evidence="18">
    <location>
        <begin position="1316"/>
        <end position="1326"/>
    </location>
</feature>
<evidence type="ECO:0000313" key="22">
    <source>
        <dbReference type="Proteomes" id="UP000027920"/>
    </source>
</evidence>
<name>A0A072NXJ0_9EURO</name>
<evidence type="ECO:0000256" key="15">
    <source>
        <dbReference type="PROSITE-ProRule" id="PRU01384"/>
    </source>
</evidence>
<evidence type="ECO:0000256" key="18">
    <source>
        <dbReference type="SAM" id="MobiDB-lite"/>
    </source>
</evidence>
<dbReference type="Pfam" id="PF16898">
    <property type="entry name" value="TOPRIM_C"/>
    <property type="match status" value="1"/>
</dbReference>